<evidence type="ECO:0008006" key="8">
    <source>
        <dbReference type="Google" id="ProtNLM"/>
    </source>
</evidence>
<keyword evidence="3" id="KW-0812">Transmembrane</keyword>
<proteinExistence type="predicted"/>
<dbReference type="PANTHER" id="PTHR37481">
    <property type="entry name" value="LIPOPOLYSACCHARIDE EXPORT SYSTEM PROTEIN LPTC"/>
    <property type="match status" value="1"/>
</dbReference>
<dbReference type="Gene3D" id="2.60.450.10">
    <property type="entry name" value="Lipopolysaccharide (LPS) transport protein A like domain"/>
    <property type="match status" value="1"/>
</dbReference>
<dbReference type="eggNOG" id="COG3117">
    <property type="taxonomic scope" value="Bacteria"/>
</dbReference>
<sequence length="192" mass="20953">MGSTYRLYPIIVLGLLAGASVWLERVTRVEDPAAAAVEQTGPDFIANGTRVVGYGANGAQRYELFADRLSHFPQGDITRLDMPRLRMISEGRETRITARHAEVSPGGEQVDMQGEVRVRRPAVADDPALALDSETLTVWPDAYRARTDSPVLLTRGATRADALGMRADNLFGTLELIGKVHVNMPRRQGPAS</sequence>
<dbReference type="GO" id="GO:0015221">
    <property type="term" value="F:lipopolysaccharide transmembrane transporter activity"/>
    <property type="evidence" value="ECO:0007669"/>
    <property type="project" value="InterPro"/>
</dbReference>
<gene>
    <name evidence="6" type="ORF">C666_07125</name>
</gene>
<name>N6ZAJ9_THAL4</name>
<evidence type="ECO:0000256" key="5">
    <source>
        <dbReference type="ARBA" id="ARBA00023136"/>
    </source>
</evidence>
<dbReference type="NCBIfam" id="TIGR04409">
    <property type="entry name" value="LptC_YrbK"/>
    <property type="match status" value="1"/>
</dbReference>
<evidence type="ECO:0000256" key="1">
    <source>
        <dbReference type="ARBA" id="ARBA00022475"/>
    </source>
</evidence>
<keyword evidence="7" id="KW-1185">Reference proteome</keyword>
<dbReference type="InterPro" id="IPR026265">
    <property type="entry name" value="LptC"/>
</dbReference>
<evidence type="ECO:0000256" key="3">
    <source>
        <dbReference type="ARBA" id="ARBA00022692"/>
    </source>
</evidence>
<organism evidence="6 7">
    <name type="scientific">Thauera linaloolentis (strain DSM 12138 / JCM 21573 / CCUG 41526 / CIP 105981 / IAM 15112 / NBRC 102519 / 47Lol)</name>
    <dbReference type="NCBI Taxonomy" id="1123367"/>
    <lineage>
        <taxon>Bacteria</taxon>
        <taxon>Pseudomonadati</taxon>
        <taxon>Pseudomonadota</taxon>
        <taxon>Betaproteobacteria</taxon>
        <taxon>Rhodocyclales</taxon>
        <taxon>Zoogloeaceae</taxon>
        <taxon>Thauera</taxon>
    </lineage>
</organism>
<keyword evidence="4" id="KW-1133">Transmembrane helix</keyword>
<protein>
    <recommendedName>
        <fullName evidence="8">LPS export ABC transporter periplasmic protein LptC</fullName>
    </recommendedName>
</protein>
<reference evidence="6 7" key="1">
    <citation type="submission" date="2012-09" db="EMBL/GenBank/DDBJ databases">
        <title>Draft Genome Sequences of 6 Strains from Genus Thauera.</title>
        <authorList>
            <person name="Liu B."/>
            <person name="Shapleigh J.P."/>
            <person name="Frostegard A.H."/>
        </authorList>
    </citation>
    <scope>NUCLEOTIDE SEQUENCE [LARGE SCALE GENOMIC DNA]</scope>
    <source>
        <strain evidence="7">47Lol / DSM 12138</strain>
    </source>
</reference>
<evidence type="ECO:0000313" key="7">
    <source>
        <dbReference type="Proteomes" id="UP000013232"/>
    </source>
</evidence>
<keyword evidence="2" id="KW-0997">Cell inner membrane</keyword>
<dbReference type="GO" id="GO:0005886">
    <property type="term" value="C:plasma membrane"/>
    <property type="evidence" value="ECO:0007669"/>
    <property type="project" value="InterPro"/>
</dbReference>
<dbReference type="AlphaFoldDB" id="N6ZAJ9"/>
<evidence type="ECO:0000256" key="4">
    <source>
        <dbReference type="ARBA" id="ARBA00022989"/>
    </source>
</evidence>
<dbReference type="RefSeq" id="WP_004336093.1">
    <property type="nucleotide sequence ID" value="NZ_AMXE01000018.1"/>
</dbReference>
<dbReference type="GO" id="GO:0030288">
    <property type="term" value="C:outer membrane-bounded periplasmic space"/>
    <property type="evidence" value="ECO:0007669"/>
    <property type="project" value="TreeGrafter"/>
</dbReference>
<dbReference type="GO" id="GO:0017089">
    <property type="term" value="F:glycolipid transfer activity"/>
    <property type="evidence" value="ECO:0007669"/>
    <property type="project" value="TreeGrafter"/>
</dbReference>
<keyword evidence="1" id="KW-1003">Cell membrane</keyword>
<comment type="caution">
    <text evidence="6">The sequence shown here is derived from an EMBL/GenBank/DDBJ whole genome shotgun (WGS) entry which is preliminary data.</text>
</comment>
<dbReference type="EMBL" id="AMXE01000018">
    <property type="protein sequence ID" value="ENO89214.1"/>
    <property type="molecule type" value="Genomic_DNA"/>
</dbReference>
<dbReference type="InterPro" id="IPR010664">
    <property type="entry name" value="LipoPS_assembly_LptC-rel"/>
</dbReference>
<accession>N6ZAJ9</accession>
<keyword evidence="5" id="KW-0472">Membrane</keyword>
<dbReference type="OrthoDB" id="8589410at2"/>
<dbReference type="STRING" id="1123367.GCA_000621305_02134"/>
<evidence type="ECO:0000256" key="2">
    <source>
        <dbReference type="ARBA" id="ARBA00022519"/>
    </source>
</evidence>
<evidence type="ECO:0000313" key="6">
    <source>
        <dbReference type="EMBL" id="ENO89214.1"/>
    </source>
</evidence>
<dbReference type="Proteomes" id="UP000013232">
    <property type="component" value="Unassembled WGS sequence"/>
</dbReference>
<dbReference type="InterPro" id="IPR052363">
    <property type="entry name" value="LPS_export_LptC"/>
</dbReference>
<dbReference type="PANTHER" id="PTHR37481:SF1">
    <property type="entry name" value="LIPOPOLYSACCHARIDE EXPORT SYSTEM PROTEIN LPTC"/>
    <property type="match status" value="1"/>
</dbReference>
<dbReference type="Pfam" id="PF06835">
    <property type="entry name" value="LptC"/>
    <property type="match status" value="1"/>
</dbReference>